<feature type="domain" description="RNA polymerase sigma-70 region 4" evidence="1">
    <location>
        <begin position="109"/>
        <end position="145"/>
    </location>
</feature>
<evidence type="ECO:0000313" key="2">
    <source>
        <dbReference type="EMBL" id="HIR65976.1"/>
    </source>
</evidence>
<protein>
    <submittedName>
        <fullName evidence="2">Sigma-70 family RNA polymerase sigma factor</fullName>
    </submittedName>
</protein>
<dbReference type="InterPro" id="IPR007630">
    <property type="entry name" value="RNA_pol_sigma70_r4"/>
</dbReference>
<dbReference type="CDD" id="cd06171">
    <property type="entry name" value="Sigma70_r4"/>
    <property type="match status" value="1"/>
</dbReference>
<dbReference type="EMBL" id="DVHL01000030">
    <property type="protein sequence ID" value="HIR65976.1"/>
    <property type="molecule type" value="Genomic_DNA"/>
</dbReference>
<dbReference type="GO" id="GO:0003700">
    <property type="term" value="F:DNA-binding transcription factor activity"/>
    <property type="evidence" value="ECO:0007669"/>
    <property type="project" value="InterPro"/>
</dbReference>
<proteinExistence type="predicted"/>
<dbReference type="Proteomes" id="UP000824200">
    <property type="component" value="Unassembled WGS sequence"/>
</dbReference>
<dbReference type="SUPFAM" id="SSF88659">
    <property type="entry name" value="Sigma3 and sigma4 domains of RNA polymerase sigma factors"/>
    <property type="match status" value="1"/>
</dbReference>
<dbReference type="InterPro" id="IPR013324">
    <property type="entry name" value="RNA_pol_sigma_r3/r4-like"/>
</dbReference>
<dbReference type="InterPro" id="IPR036388">
    <property type="entry name" value="WH-like_DNA-bd_sf"/>
</dbReference>
<reference evidence="2" key="1">
    <citation type="submission" date="2020-10" db="EMBL/GenBank/DDBJ databases">
        <authorList>
            <person name="Gilroy R."/>
        </authorList>
    </citation>
    <scope>NUCLEOTIDE SEQUENCE</scope>
    <source>
        <strain evidence="2">CHK121-14286</strain>
    </source>
</reference>
<comment type="caution">
    <text evidence="2">The sequence shown here is derived from an EMBL/GenBank/DDBJ whole genome shotgun (WGS) entry which is preliminary data.</text>
</comment>
<dbReference type="AlphaFoldDB" id="A0A9D1J852"/>
<organism evidence="2 3">
    <name type="scientific">Candidatus Fimimonas gallinarum</name>
    <dbReference type="NCBI Taxonomy" id="2840821"/>
    <lineage>
        <taxon>Bacteria</taxon>
        <taxon>Pseudomonadati</taxon>
        <taxon>Myxococcota</taxon>
        <taxon>Myxococcia</taxon>
        <taxon>Myxococcales</taxon>
        <taxon>Cystobacterineae</taxon>
        <taxon>Myxococcaceae</taxon>
        <taxon>Myxococcaceae incertae sedis</taxon>
        <taxon>Candidatus Fimimonas</taxon>
    </lineage>
</organism>
<name>A0A9D1J852_9BACT</name>
<evidence type="ECO:0000259" key="1">
    <source>
        <dbReference type="Pfam" id="PF04545"/>
    </source>
</evidence>
<evidence type="ECO:0000313" key="3">
    <source>
        <dbReference type="Proteomes" id="UP000824200"/>
    </source>
</evidence>
<sequence>MTREKFNELLKNIKDEDNFRLFHDEFCPLATKFCLYQYGNKEVAKAMSEDFFQYIRTTDLPYIQNPEGWLYSMCKQLGKRNSENNPTVNEQAKLFSDFNDEMSVEIWHAMGQLTESERDVVILKWFCGYTLKEAANIMDKPYDTVIKMHNRLKGKLKNILSSN</sequence>
<reference evidence="2" key="2">
    <citation type="journal article" date="2021" name="PeerJ">
        <title>Extensive microbial diversity within the chicken gut microbiome revealed by metagenomics and culture.</title>
        <authorList>
            <person name="Gilroy R."/>
            <person name="Ravi A."/>
            <person name="Getino M."/>
            <person name="Pursley I."/>
            <person name="Horton D.L."/>
            <person name="Alikhan N.F."/>
            <person name="Baker D."/>
            <person name="Gharbi K."/>
            <person name="Hall N."/>
            <person name="Watson M."/>
            <person name="Adriaenssens E.M."/>
            <person name="Foster-Nyarko E."/>
            <person name="Jarju S."/>
            <person name="Secka A."/>
            <person name="Antonio M."/>
            <person name="Oren A."/>
            <person name="Chaudhuri R.R."/>
            <person name="La Ragione R."/>
            <person name="Hildebrand F."/>
            <person name="Pallen M.J."/>
        </authorList>
    </citation>
    <scope>NUCLEOTIDE SEQUENCE</scope>
    <source>
        <strain evidence="2">CHK121-14286</strain>
    </source>
</reference>
<accession>A0A9D1J852</accession>
<dbReference type="GO" id="GO:0006352">
    <property type="term" value="P:DNA-templated transcription initiation"/>
    <property type="evidence" value="ECO:0007669"/>
    <property type="project" value="InterPro"/>
</dbReference>
<gene>
    <name evidence="2" type="ORF">IAC95_03765</name>
</gene>
<dbReference type="Pfam" id="PF04545">
    <property type="entry name" value="Sigma70_r4"/>
    <property type="match status" value="1"/>
</dbReference>
<dbReference type="Gene3D" id="1.10.10.10">
    <property type="entry name" value="Winged helix-like DNA-binding domain superfamily/Winged helix DNA-binding domain"/>
    <property type="match status" value="1"/>
</dbReference>